<evidence type="ECO:0000313" key="3">
    <source>
        <dbReference type="EMBL" id="BAV98272.1"/>
    </source>
</evidence>
<dbReference type="EMBL" id="AP014940">
    <property type="protein sequence ID" value="BAV98272.1"/>
    <property type="molecule type" value="Genomic_DNA"/>
</dbReference>
<dbReference type="InterPro" id="IPR013785">
    <property type="entry name" value="Aldolase_TIM"/>
</dbReference>
<dbReference type="KEGG" id="lem:LEN_2785"/>
<dbReference type="Gene3D" id="3.20.20.70">
    <property type="entry name" value="Aldolase class I"/>
    <property type="match status" value="1"/>
</dbReference>
<dbReference type="GeneID" id="83064624"/>
<feature type="region of interest" description="Disordered" evidence="1">
    <location>
        <begin position="253"/>
        <end position="275"/>
    </location>
</feature>
<keyword evidence="2" id="KW-0732">Signal</keyword>
<evidence type="ECO:0000313" key="4">
    <source>
        <dbReference type="Proteomes" id="UP000218824"/>
    </source>
</evidence>
<reference evidence="3 4" key="1">
    <citation type="journal article" date="2017" name="DNA Res.">
        <title>Complete genome sequence and expression profile of the commercial lytic enzyme producer Lysobacter enzymogenes M497-1.</title>
        <authorList>
            <person name="Takami H."/>
            <person name="Toyoda A."/>
            <person name="Uchiyama I."/>
            <person name="Itoh T."/>
            <person name="Takaki Y."/>
            <person name="Arai W."/>
            <person name="Nishi S."/>
            <person name="Kawai M."/>
            <person name="Shinya K."/>
            <person name="Ikeda H."/>
        </authorList>
    </citation>
    <scope>NUCLEOTIDE SEQUENCE [LARGE SCALE GENOMIC DNA]</scope>
    <source>
        <strain evidence="3 4">M497-1</strain>
    </source>
</reference>
<proteinExistence type="predicted"/>
<dbReference type="Proteomes" id="UP000218824">
    <property type="component" value="Chromosome"/>
</dbReference>
<protein>
    <recommendedName>
        <fullName evidence="5">Hyaluronidase</fullName>
    </recommendedName>
</protein>
<evidence type="ECO:0008006" key="5">
    <source>
        <dbReference type="Google" id="ProtNLM"/>
    </source>
</evidence>
<organism evidence="3 4">
    <name type="scientific">Lysobacter enzymogenes</name>
    <dbReference type="NCBI Taxonomy" id="69"/>
    <lineage>
        <taxon>Bacteria</taxon>
        <taxon>Pseudomonadati</taxon>
        <taxon>Pseudomonadota</taxon>
        <taxon>Gammaproteobacteria</taxon>
        <taxon>Lysobacterales</taxon>
        <taxon>Lysobacteraceae</taxon>
        <taxon>Lysobacter</taxon>
    </lineage>
</organism>
<feature type="signal peptide" evidence="2">
    <location>
        <begin position="1"/>
        <end position="30"/>
    </location>
</feature>
<accession>A0AAU9AG80</accession>
<feature type="chain" id="PRO_5043863151" description="Hyaluronidase" evidence="2">
    <location>
        <begin position="31"/>
        <end position="275"/>
    </location>
</feature>
<dbReference type="RefSeq" id="WP_096378767.1">
    <property type="nucleotide sequence ID" value="NZ_AP014940.1"/>
</dbReference>
<name>A0AAU9AG80_LYSEN</name>
<feature type="compositionally biased region" description="Low complexity" evidence="1">
    <location>
        <begin position="253"/>
        <end position="269"/>
    </location>
</feature>
<evidence type="ECO:0000256" key="2">
    <source>
        <dbReference type="SAM" id="SignalP"/>
    </source>
</evidence>
<evidence type="ECO:0000256" key="1">
    <source>
        <dbReference type="SAM" id="MobiDB-lite"/>
    </source>
</evidence>
<dbReference type="AlphaFoldDB" id="A0AAU9AG80"/>
<gene>
    <name evidence="3" type="ORF">LEN_2785</name>
</gene>
<sequence length="275" mass="30519">MTLAPVSPTLRALSAAALLCALALAPAASARDFKLYNNTKYTDGDDRSLDIARSNLLGEPQLPELAKGTMPDEKRYKDAVRASLGNPGPLVLDFEHINLAKDPELSAINLDKLQTLARWTREAAPGRQIGYYGFPGSIDKNDPVRGKELAKSVDIFFPSLYTVDDDRDRWRRRLDNMIAASRKLDPSKPVLPFVWPQYHDKTPRDGEFVASDYWKFQLDQLHRAADGAVIWSKRVSGGERDWVPVTRSFIQSAKPASAAPASNRPASNRPAPPRP</sequence>